<evidence type="ECO:0000313" key="8">
    <source>
        <dbReference type="EMBL" id="PZQ79710.1"/>
    </source>
</evidence>
<dbReference type="SUPFAM" id="SSF53335">
    <property type="entry name" value="S-adenosyl-L-methionine-dependent methyltransferases"/>
    <property type="match status" value="1"/>
</dbReference>
<dbReference type="EC" id="2.1.1.77" evidence="7"/>
<evidence type="ECO:0000256" key="5">
    <source>
        <dbReference type="ARBA" id="ARBA00022679"/>
    </source>
</evidence>
<dbReference type="NCBIfam" id="TIGR00080">
    <property type="entry name" value="pimt"/>
    <property type="match status" value="1"/>
</dbReference>
<evidence type="ECO:0000256" key="2">
    <source>
        <dbReference type="ARBA" id="ARBA00005369"/>
    </source>
</evidence>
<dbReference type="Gene3D" id="3.40.50.150">
    <property type="entry name" value="Vaccinia Virus protein VP39"/>
    <property type="match status" value="1"/>
</dbReference>
<evidence type="ECO:0000256" key="3">
    <source>
        <dbReference type="ARBA" id="ARBA00022490"/>
    </source>
</evidence>
<dbReference type="AlphaFoldDB" id="A0A2W5SYB7"/>
<sequence length="218" mass="23610">MAGADQDDAVERARLLLALRQRGIRDRAVMRAFEEVPREHFVEPAMRRVAWSDHALPIDCGQTISQPTVVALMTQALEITSSHNVLEIGTGTGYHAAILGSIARHVVTLERFRTLARAAALRLRELGFANVEVVVADGLAGHRAGAPYDRIVLNVAVREVPATLLEQLTPEGILVAPVGPPEDMQKLVRYARKGGGLERRELGPVRFVPALAGIAAVL</sequence>
<organism evidence="8 9">
    <name type="scientific">Ancylobacter novellus</name>
    <name type="common">Thiobacillus novellus</name>
    <dbReference type="NCBI Taxonomy" id="921"/>
    <lineage>
        <taxon>Bacteria</taxon>
        <taxon>Pseudomonadati</taxon>
        <taxon>Pseudomonadota</taxon>
        <taxon>Alphaproteobacteria</taxon>
        <taxon>Hyphomicrobiales</taxon>
        <taxon>Xanthobacteraceae</taxon>
        <taxon>Ancylobacter</taxon>
    </lineage>
</organism>
<gene>
    <name evidence="7" type="primary">pcm</name>
    <name evidence="8" type="ORF">DI549_19260</name>
</gene>
<dbReference type="GO" id="GO:0005737">
    <property type="term" value="C:cytoplasm"/>
    <property type="evidence" value="ECO:0007669"/>
    <property type="project" value="UniProtKB-SubCell"/>
</dbReference>
<dbReference type="Pfam" id="PF01135">
    <property type="entry name" value="PCMT"/>
    <property type="match status" value="1"/>
</dbReference>
<dbReference type="EMBL" id="QFQD01000079">
    <property type="protein sequence ID" value="PZQ79710.1"/>
    <property type="molecule type" value="Genomic_DNA"/>
</dbReference>
<comment type="function">
    <text evidence="7">Catalyzes the methyl esterification of L-isoaspartyl residues in peptides and proteins that result from spontaneous decomposition of normal L-aspartyl and L-asparaginyl residues. It plays a role in the repair and/or degradation of damaged proteins.</text>
</comment>
<name>A0A2W5SYB7_ANCNO</name>
<comment type="caution">
    <text evidence="8">The sequence shown here is derived from an EMBL/GenBank/DDBJ whole genome shotgun (WGS) entry which is preliminary data.</text>
</comment>
<dbReference type="PANTHER" id="PTHR11579:SF0">
    <property type="entry name" value="PROTEIN-L-ISOASPARTATE(D-ASPARTATE) O-METHYLTRANSFERASE"/>
    <property type="match status" value="1"/>
</dbReference>
<dbReference type="GO" id="GO:0032259">
    <property type="term" value="P:methylation"/>
    <property type="evidence" value="ECO:0007669"/>
    <property type="project" value="UniProtKB-KW"/>
</dbReference>
<comment type="similarity">
    <text evidence="2 7">Belongs to the methyltransferase superfamily. L-isoaspartyl/D-aspartyl protein methyltransferase family.</text>
</comment>
<accession>A0A2W5SYB7</accession>
<dbReference type="CDD" id="cd02440">
    <property type="entry name" value="AdoMet_MTases"/>
    <property type="match status" value="1"/>
</dbReference>
<dbReference type="PANTHER" id="PTHR11579">
    <property type="entry name" value="PROTEIN-L-ISOASPARTATE O-METHYLTRANSFERASE"/>
    <property type="match status" value="1"/>
</dbReference>
<reference evidence="8 9" key="1">
    <citation type="submission" date="2017-08" db="EMBL/GenBank/DDBJ databases">
        <title>Infants hospitalized years apart are colonized by the same room-sourced microbial strains.</title>
        <authorList>
            <person name="Brooks B."/>
            <person name="Olm M.R."/>
            <person name="Firek B.A."/>
            <person name="Baker R."/>
            <person name="Thomas B.C."/>
            <person name="Morowitz M.J."/>
            <person name="Banfield J.F."/>
        </authorList>
    </citation>
    <scope>NUCLEOTIDE SEQUENCE [LARGE SCALE GENOMIC DNA]</scope>
    <source>
        <strain evidence="8">S2_005_001_R2_27</strain>
    </source>
</reference>
<keyword evidence="4 7" id="KW-0489">Methyltransferase</keyword>
<protein>
    <recommendedName>
        <fullName evidence="7">Protein-L-isoaspartate O-methyltransferase</fullName>
        <ecNumber evidence="7">2.1.1.77</ecNumber>
    </recommendedName>
    <alternativeName>
        <fullName evidence="7">L-isoaspartyl protein carboxyl methyltransferase</fullName>
    </alternativeName>
    <alternativeName>
        <fullName evidence="7">Protein L-isoaspartyl methyltransferase</fullName>
    </alternativeName>
    <alternativeName>
        <fullName evidence="7">Protein-beta-aspartate methyltransferase</fullName>
        <shortName evidence="7">PIMT</shortName>
    </alternativeName>
</protein>
<dbReference type="InterPro" id="IPR029063">
    <property type="entry name" value="SAM-dependent_MTases_sf"/>
</dbReference>
<keyword evidence="5 7" id="KW-0808">Transferase</keyword>
<evidence type="ECO:0000256" key="7">
    <source>
        <dbReference type="HAMAP-Rule" id="MF_00090"/>
    </source>
</evidence>
<keyword evidence="3 7" id="KW-0963">Cytoplasm</keyword>
<proteinExistence type="inferred from homology"/>
<dbReference type="FunFam" id="3.40.50.150:FF:000010">
    <property type="entry name" value="Protein-L-isoaspartate O-methyltransferase"/>
    <property type="match status" value="1"/>
</dbReference>
<evidence type="ECO:0000256" key="4">
    <source>
        <dbReference type="ARBA" id="ARBA00022603"/>
    </source>
</evidence>
<dbReference type="GO" id="GO:0030091">
    <property type="term" value="P:protein repair"/>
    <property type="evidence" value="ECO:0007669"/>
    <property type="project" value="UniProtKB-UniRule"/>
</dbReference>
<dbReference type="NCBIfam" id="NF001453">
    <property type="entry name" value="PRK00312.1"/>
    <property type="match status" value="1"/>
</dbReference>
<dbReference type="GO" id="GO:0004719">
    <property type="term" value="F:protein-L-isoaspartate (D-aspartate) O-methyltransferase activity"/>
    <property type="evidence" value="ECO:0007669"/>
    <property type="project" value="UniProtKB-UniRule"/>
</dbReference>
<feature type="active site" evidence="7">
    <location>
        <position position="65"/>
    </location>
</feature>
<evidence type="ECO:0000313" key="9">
    <source>
        <dbReference type="Proteomes" id="UP000248887"/>
    </source>
</evidence>
<comment type="subcellular location">
    <subcellularLocation>
        <location evidence="1 7">Cytoplasm</location>
    </subcellularLocation>
</comment>
<dbReference type="Proteomes" id="UP000248887">
    <property type="component" value="Unassembled WGS sequence"/>
</dbReference>
<evidence type="ECO:0000256" key="6">
    <source>
        <dbReference type="ARBA" id="ARBA00022691"/>
    </source>
</evidence>
<keyword evidence="6 7" id="KW-0949">S-adenosyl-L-methionine</keyword>
<evidence type="ECO:0000256" key="1">
    <source>
        <dbReference type="ARBA" id="ARBA00004496"/>
    </source>
</evidence>
<dbReference type="InterPro" id="IPR000682">
    <property type="entry name" value="PCMT"/>
</dbReference>
<dbReference type="HAMAP" id="MF_00090">
    <property type="entry name" value="PIMT"/>
    <property type="match status" value="1"/>
</dbReference>
<comment type="catalytic activity">
    <reaction evidence="7">
        <text>[protein]-L-isoaspartate + S-adenosyl-L-methionine = [protein]-L-isoaspartate alpha-methyl ester + S-adenosyl-L-homocysteine</text>
        <dbReference type="Rhea" id="RHEA:12705"/>
        <dbReference type="Rhea" id="RHEA-COMP:12143"/>
        <dbReference type="Rhea" id="RHEA-COMP:12144"/>
        <dbReference type="ChEBI" id="CHEBI:57856"/>
        <dbReference type="ChEBI" id="CHEBI:59789"/>
        <dbReference type="ChEBI" id="CHEBI:90596"/>
        <dbReference type="ChEBI" id="CHEBI:90598"/>
        <dbReference type="EC" id="2.1.1.77"/>
    </reaction>
</comment>